<evidence type="ECO:0008006" key="3">
    <source>
        <dbReference type="Google" id="ProtNLM"/>
    </source>
</evidence>
<proteinExistence type="predicted"/>
<dbReference type="InterPro" id="IPR053720">
    <property type="entry name" value="Psm_Assembly_Chaperone"/>
</dbReference>
<sequence>MTPICSYKFQASIDNIITKILCQEFPSDYVMIISQPEDVHCTVVAGKIIVKSDISEPRYTSEALFREDIFMQVAELITKNITINKTLFLYLSLRDYGAGTAMDLIDVLENIFNNLLTIY</sequence>
<accession>A0A8K0CYI1</accession>
<evidence type="ECO:0000313" key="1">
    <source>
        <dbReference type="EMBL" id="KAF2896078.1"/>
    </source>
</evidence>
<reference evidence="1" key="1">
    <citation type="submission" date="2019-08" db="EMBL/GenBank/DDBJ databases">
        <title>The genome of the North American firefly Photinus pyralis.</title>
        <authorList>
            <consortium name="Photinus pyralis genome working group"/>
            <person name="Fallon T.R."/>
            <person name="Sander Lower S.E."/>
            <person name="Weng J.-K."/>
        </authorList>
    </citation>
    <scope>NUCLEOTIDE SEQUENCE</scope>
    <source>
        <strain evidence="1">TRF0915ILg1</strain>
        <tissue evidence="1">Whole body</tissue>
    </source>
</reference>
<protein>
    <recommendedName>
        <fullName evidence="3">Proteasome assembly chaperone 3</fullName>
    </recommendedName>
</protein>
<name>A0A8K0CYI1_IGNLU</name>
<dbReference type="EMBL" id="VTPC01005395">
    <property type="protein sequence ID" value="KAF2896078.1"/>
    <property type="molecule type" value="Genomic_DNA"/>
</dbReference>
<organism evidence="1 2">
    <name type="scientific">Ignelater luminosus</name>
    <name type="common">Cucubano</name>
    <name type="synonym">Pyrophorus luminosus</name>
    <dbReference type="NCBI Taxonomy" id="2038154"/>
    <lineage>
        <taxon>Eukaryota</taxon>
        <taxon>Metazoa</taxon>
        <taxon>Ecdysozoa</taxon>
        <taxon>Arthropoda</taxon>
        <taxon>Hexapoda</taxon>
        <taxon>Insecta</taxon>
        <taxon>Pterygota</taxon>
        <taxon>Neoptera</taxon>
        <taxon>Endopterygota</taxon>
        <taxon>Coleoptera</taxon>
        <taxon>Polyphaga</taxon>
        <taxon>Elateriformia</taxon>
        <taxon>Elateroidea</taxon>
        <taxon>Elateridae</taxon>
        <taxon>Agrypninae</taxon>
        <taxon>Pyrophorini</taxon>
        <taxon>Ignelater</taxon>
    </lineage>
</organism>
<keyword evidence="2" id="KW-1185">Reference proteome</keyword>
<comment type="caution">
    <text evidence="1">The sequence shown here is derived from an EMBL/GenBank/DDBJ whole genome shotgun (WGS) entry which is preliminary data.</text>
</comment>
<gene>
    <name evidence="1" type="ORF">ILUMI_10094</name>
</gene>
<evidence type="ECO:0000313" key="2">
    <source>
        <dbReference type="Proteomes" id="UP000801492"/>
    </source>
</evidence>
<dbReference type="AlphaFoldDB" id="A0A8K0CYI1"/>
<dbReference type="Gene3D" id="3.30.230.90">
    <property type="match status" value="1"/>
</dbReference>
<dbReference type="Proteomes" id="UP000801492">
    <property type="component" value="Unassembled WGS sequence"/>
</dbReference>